<accession>A0A086ZE35</accession>
<evidence type="ECO:0000313" key="5">
    <source>
        <dbReference type="EMBL" id="KFI44785.1"/>
    </source>
</evidence>
<feature type="transmembrane region" description="Helical" evidence="4">
    <location>
        <begin position="90"/>
        <end position="112"/>
    </location>
</feature>
<dbReference type="NCBIfam" id="TIGR01076">
    <property type="entry name" value="sortase_fam"/>
    <property type="match status" value="1"/>
</dbReference>
<feature type="region of interest" description="Disordered" evidence="3">
    <location>
        <begin position="1"/>
        <end position="77"/>
    </location>
</feature>
<dbReference type="eggNOG" id="COG3764">
    <property type="taxonomic scope" value="Bacteria"/>
</dbReference>
<dbReference type="GO" id="GO:0016787">
    <property type="term" value="F:hydrolase activity"/>
    <property type="evidence" value="ECO:0007669"/>
    <property type="project" value="UniProtKB-KW"/>
</dbReference>
<dbReference type="SUPFAM" id="SSF63817">
    <property type="entry name" value="Sortase"/>
    <property type="match status" value="1"/>
</dbReference>
<dbReference type="AlphaFoldDB" id="A0A086ZE35"/>
<dbReference type="STRING" id="1437606.BBOH_1512"/>
<comment type="caution">
    <text evidence="5">The sequence shown here is derived from an EMBL/GenBank/DDBJ whole genome shotgun (WGS) entry which is preliminary data.</text>
</comment>
<dbReference type="Gene3D" id="2.40.260.10">
    <property type="entry name" value="Sortase"/>
    <property type="match status" value="1"/>
</dbReference>
<keyword evidence="1" id="KW-0378">Hydrolase</keyword>
<dbReference type="Proteomes" id="UP000029096">
    <property type="component" value="Unassembled WGS sequence"/>
</dbReference>
<dbReference type="EMBL" id="JGYP01000005">
    <property type="protein sequence ID" value="KFI44785.1"/>
    <property type="molecule type" value="Genomic_DNA"/>
</dbReference>
<feature type="active site" description="Proton donor/acceptor" evidence="2">
    <location>
        <position position="212"/>
    </location>
</feature>
<name>A0A086ZE35_9BIFI</name>
<keyword evidence="4" id="KW-1133">Transmembrane helix</keyword>
<feature type="active site" description="Acyl-thioester intermediate" evidence="2">
    <location>
        <position position="280"/>
    </location>
</feature>
<sequence length="445" mass="49132">MTRTHDDTWDEASASDWPGSEGASGGSDRDYPTAGSTFDNADRFMAPSRASSSVAGSDATAPSGHSHRAARHRRETNHGKTSTFWKVMGLLAELLLTIGLICALYVVWQMWWTGVQSEHTQVMQRQSVSWSAPTEDGTAKIAKPQEGDAPLEPGNPKNGDLMAEIYIPRFGDQWVRNIVQGTDMQALNKHGLGHYTSSQMPGQQGNFAVAGHRNGYGQPLGDVNKFVKGDPIVIRTHDHWYVYEFTDYEIVTPDQVRVVAPNPKDGTSKPVGRLITLTTCEPKYSTATHRWISYGKLKYWAKTADGVPQELTRQDTNGQVEFINNGKVSPVAKIGSLEPLFVGLLVVYAVLFIAAAIAWRWPFRRAVRRGVREGVWDGKVRRKPDPSLYGGLAHLQPGIKPVRLLLVLLLVAAVIVALFQWGFPWAAANIPFLQEMSNYVAVPNT</sequence>
<evidence type="ECO:0000256" key="2">
    <source>
        <dbReference type="PIRSR" id="PIRSR605754-1"/>
    </source>
</evidence>
<evidence type="ECO:0000256" key="4">
    <source>
        <dbReference type="SAM" id="Phobius"/>
    </source>
</evidence>
<feature type="transmembrane region" description="Helical" evidence="4">
    <location>
        <begin position="340"/>
        <end position="359"/>
    </location>
</feature>
<dbReference type="Pfam" id="PF04203">
    <property type="entry name" value="Sortase"/>
    <property type="match status" value="1"/>
</dbReference>
<gene>
    <name evidence="5" type="ORF">BBOH_1512</name>
</gene>
<organism evidence="5 6">
    <name type="scientific">Bifidobacterium bohemicum DSM 22767</name>
    <dbReference type="NCBI Taxonomy" id="1437606"/>
    <lineage>
        <taxon>Bacteria</taxon>
        <taxon>Bacillati</taxon>
        <taxon>Actinomycetota</taxon>
        <taxon>Actinomycetes</taxon>
        <taxon>Bifidobacteriales</taxon>
        <taxon>Bifidobacteriaceae</taxon>
        <taxon>Bifidobacterium</taxon>
    </lineage>
</organism>
<dbReference type="InterPro" id="IPR005754">
    <property type="entry name" value="Sortase"/>
</dbReference>
<reference evidence="5 6" key="1">
    <citation type="submission" date="2014-03" db="EMBL/GenBank/DDBJ databases">
        <title>Genomics of Bifidobacteria.</title>
        <authorList>
            <person name="Ventura M."/>
            <person name="Milani C."/>
            <person name="Lugli G.A."/>
        </authorList>
    </citation>
    <scope>NUCLEOTIDE SEQUENCE [LARGE SCALE GENOMIC DNA]</scope>
    <source>
        <strain evidence="5 6">DSM 22767</strain>
    </source>
</reference>
<evidence type="ECO:0000256" key="3">
    <source>
        <dbReference type="SAM" id="MobiDB-lite"/>
    </source>
</evidence>
<protein>
    <submittedName>
        <fullName evidence="5">Sortase</fullName>
    </submittedName>
</protein>
<feature type="compositionally biased region" description="Basic residues" evidence="3">
    <location>
        <begin position="65"/>
        <end position="75"/>
    </location>
</feature>
<dbReference type="NCBIfam" id="NF033747">
    <property type="entry name" value="class_E_sortase"/>
    <property type="match status" value="1"/>
</dbReference>
<proteinExistence type="predicted"/>
<dbReference type="CDD" id="cd05830">
    <property type="entry name" value="Sortase_E"/>
    <property type="match status" value="1"/>
</dbReference>
<evidence type="ECO:0000313" key="6">
    <source>
        <dbReference type="Proteomes" id="UP000029096"/>
    </source>
</evidence>
<keyword evidence="4" id="KW-0472">Membrane</keyword>
<keyword evidence="6" id="KW-1185">Reference proteome</keyword>
<feature type="region of interest" description="Disordered" evidence="3">
    <location>
        <begin position="130"/>
        <end position="155"/>
    </location>
</feature>
<dbReference type="InterPro" id="IPR042003">
    <property type="entry name" value="Sortase_E"/>
</dbReference>
<dbReference type="InterPro" id="IPR023365">
    <property type="entry name" value="Sortase_dom-sf"/>
</dbReference>
<keyword evidence="4" id="KW-0812">Transmembrane</keyword>
<evidence type="ECO:0000256" key="1">
    <source>
        <dbReference type="ARBA" id="ARBA00022801"/>
    </source>
</evidence>
<feature type="transmembrane region" description="Helical" evidence="4">
    <location>
        <begin position="404"/>
        <end position="423"/>
    </location>
</feature>
<dbReference type="InterPro" id="IPR053465">
    <property type="entry name" value="Sortase_Class_E"/>
</dbReference>